<sequence length="86" mass="10370">MSTQYNLDELDREYLDGVMKLISVQFENNELSIDEYNEIFNYLIEILEEDPKYFYHYDKRYWADVASRKILNIPAGTFDHVKNPSH</sequence>
<keyword evidence="2" id="KW-1185">Reference proteome</keyword>
<accession>A0ABW2K738</accession>
<comment type="caution">
    <text evidence="1">The sequence shown here is derived from an EMBL/GenBank/DDBJ whole genome shotgun (WGS) entry which is preliminary data.</text>
</comment>
<organism evidence="1 2">
    <name type="scientific">Halobacillus campisalis</name>
    <dbReference type="NCBI Taxonomy" id="435909"/>
    <lineage>
        <taxon>Bacteria</taxon>
        <taxon>Bacillati</taxon>
        <taxon>Bacillota</taxon>
        <taxon>Bacilli</taxon>
        <taxon>Bacillales</taxon>
        <taxon>Bacillaceae</taxon>
        <taxon>Halobacillus</taxon>
    </lineage>
</organism>
<proteinExistence type="predicted"/>
<evidence type="ECO:0000313" key="2">
    <source>
        <dbReference type="Proteomes" id="UP001596494"/>
    </source>
</evidence>
<gene>
    <name evidence="1" type="ORF">ACFQMN_13855</name>
</gene>
<name>A0ABW2K738_9BACI</name>
<dbReference type="Proteomes" id="UP001596494">
    <property type="component" value="Unassembled WGS sequence"/>
</dbReference>
<reference evidence="2" key="1">
    <citation type="journal article" date="2019" name="Int. J. Syst. Evol. Microbiol.">
        <title>The Global Catalogue of Microorganisms (GCM) 10K type strain sequencing project: providing services to taxonomists for standard genome sequencing and annotation.</title>
        <authorList>
            <consortium name="The Broad Institute Genomics Platform"/>
            <consortium name="The Broad Institute Genome Sequencing Center for Infectious Disease"/>
            <person name="Wu L."/>
            <person name="Ma J."/>
        </authorList>
    </citation>
    <scope>NUCLEOTIDE SEQUENCE [LARGE SCALE GENOMIC DNA]</scope>
    <source>
        <strain evidence="2">CCUG 73951</strain>
    </source>
</reference>
<dbReference type="EMBL" id="JBHTBY010000011">
    <property type="protein sequence ID" value="MFC7321967.1"/>
    <property type="molecule type" value="Genomic_DNA"/>
</dbReference>
<dbReference type="RefSeq" id="WP_289215892.1">
    <property type="nucleotide sequence ID" value="NZ_JAPVRC010000004.1"/>
</dbReference>
<evidence type="ECO:0000313" key="1">
    <source>
        <dbReference type="EMBL" id="MFC7321967.1"/>
    </source>
</evidence>
<protein>
    <submittedName>
        <fullName evidence="1">Uncharacterized protein</fullName>
    </submittedName>
</protein>